<reference evidence="1" key="1">
    <citation type="submission" date="2021-06" db="EMBL/GenBank/DDBJ databases">
        <authorList>
            <person name="Kallberg Y."/>
            <person name="Tangrot J."/>
            <person name="Rosling A."/>
        </authorList>
    </citation>
    <scope>NUCLEOTIDE SEQUENCE</scope>
    <source>
        <strain evidence="1">MA461A</strain>
    </source>
</reference>
<comment type="caution">
    <text evidence="1">The sequence shown here is derived from an EMBL/GenBank/DDBJ whole genome shotgun (WGS) entry which is preliminary data.</text>
</comment>
<protein>
    <submittedName>
        <fullName evidence="1">7596_t:CDS:1</fullName>
    </submittedName>
</protein>
<accession>A0ACA9SHF9</accession>
<sequence>MPRELSEDLRWRVVYLNSKSYSNEDITMLLFINEASIQLGLLKRIVKEKVILLLDELAIKIENYTHKQNHNEITRDVS</sequence>
<feature type="non-terminal residue" evidence="1">
    <location>
        <position position="78"/>
    </location>
</feature>
<organism evidence="1 2">
    <name type="scientific">Racocetra persica</name>
    <dbReference type="NCBI Taxonomy" id="160502"/>
    <lineage>
        <taxon>Eukaryota</taxon>
        <taxon>Fungi</taxon>
        <taxon>Fungi incertae sedis</taxon>
        <taxon>Mucoromycota</taxon>
        <taxon>Glomeromycotina</taxon>
        <taxon>Glomeromycetes</taxon>
        <taxon>Diversisporales</taxon>
        <taxon>Gigasporaceae</taxon>
        <taxon>Racocetra</taxon>
    </lineage>
</organism>
<dbReference type="Proteomes" id="UP000789920">
    <property type="component" value="Unassembled WGS sequence"/>
</dbReference>
<evidence type="ECO:0000313" key="1">
    <source>
        <dbReference type="EMBL" id="CAG8838670.1"/>
    </source>
</evidence>
<name>A0ACA9SHF9_9GLOM</name>
<feature type="non-terminal residue" evidence="1">
    <location>
        <position position="1"/>
    </location>
</feature>
<evidence type="ECO:0000313" key="2">
    <source>
        <dbReference type="Proteomes" id="UP000789920"/>
    </source>
</evidence>
<gene>
    <name evidence="1" type="ORF">RPERSI_LOCUS30760</name>
</gene>
<dbReference type="EMBL" id="CAJVQC010121276">
    <property type="protein sequence ID" value="CAG8838670.1"/>
    <property type="molecule type" value="Genomic_DNA"/>
</dbReference>
<proteinExistence type="predicted"/>
<keyword evidence="2" id="KW-1185">Reference proteome</keyword>